<dbReference type="RefSeq" id="WP_188890031.1">
    <property type="nucleotide sequence ID" value="NZ_BMHY01000005.1"/>
</dbReference>
<feature type="transmembrane region" description="Helical" evidence="1">
    <location>
        <begin position="49"/>
        <end position="70"/>
    </location>
</feature>
<keyword evidence="3" id="KW-1185">Reference proteome</keyword>
<keyword evidence="1" id="KW-0812">Transmembrane</keyword>
<evidence type="ECO:0000256" key="1">
    <source>
        <dbReference type="SAM" id="Phobius"/>
    </source>
</evidence>
<comment type="caution">
    <text evidence="2">The sequence shown here is derived from an EMBL/GenBank/DDBJ whole genome shotgun (WGS) entry which is preliminary data.</text>
</comment>
<evidence type="ECO:0000313" key="3">
    <source>
        <dbReference type="Proteomes" id="UP000600247"/>
    </source>
</evidence>
<dbReference type="Proteomes" id="UP000600247">
    <property type="component" value="Unassembled WGS sequence"/>
</dbReference>
<gene>
    <name evidence="2" type="ORF">GCM10010918_30260</name>
</gene>
<reference evidence="2 3" key="1">
    <citation type="journal article" date="2014" name="Int. J. Syst. Evol. Microbiol.">
        <title>Complete genome sequence of Corynebacterium casei LMG S-19264T (=DSM 44701T), isolated from a smear-ripened cheese.</title>
        <authorList>
            <consortium name="US DOE Joint Genome Institute (JGI-PGF)"/>
            <person name="Walter F."/>
            <person name="Albersmeier A."/>
            <person name="Kalinowski J."/>
            <person name="Ruckert C."/>
        </authorList>
    </citation>
    <scope>NUCLEOTIDE SEQUENCE [LARGE SCALE GENOMIC DNA]</scope>
    <source>
        <strain evidence="2 3">CGMCC 1.15286</strain>
    </source>
</reference>
<keyword evidence="1" id="KW-0472">Membrane</keyword>
<keyword evidence="1" id="KW-1133">Transmembrane helix</keyword>
<proteinExistence type="predicted"/>
<dbReference type="EMBL" id="BMHY01000005">
    <property type="protein sequence ID" value="GGG72425.1"/>
    <property type="molecule type" value="Genomic_DNA"/>
</dbReference>
<protein>
    <recommendedName>
        <fullName evidence="4">DUF4367 domain-containing protein</fullName>
    </recommendedName>
</protein>
<evidence type="ECO:0000313" key="2">
    <source>
        <dbReference type="EMBL" id="GGG72425.1"/>
    </source>
</evidence>
<evidence type="ECO:0008006" key="4">
    <source>
        <dbReference type="Google" id="ProtNLM"/>
    </source>
</evidence>
<name>A0A917M147_9BACL</name>
<organism evidence="2 3">
    <name type="scientific">Paenibacillus radicis</name>
    <name type="common">ex Gao et al. 2016</name>
    <dbReference type="NCBI Taxonomy" id="1737354"/>
    <lineage>
        <taxon>Bacteria</taxon>
        <taxon>Bacillati</taxon>
        <taxon>Bacillota</taxon>
        <taxon>Bacilli</taxon>
        <taxon>Bacillales</taxon>
        <taxon>Paenibacillaceae</taxon>
        <taxon>Paenibacillus</taxon>
    </lineage>
</organism>
<accession>A0A917M147</accession>
<sequence>MSIERQLAEAFKRNESAIECPPSLDARIMAEYRRLRMDKRGDSFMKRKWSLPKVAIIVVVVAVLSGFAYAGNKFLFSDSKGRYAIHMQTNEAFRLNQETLEKVRASLQEVQAELAPGETAVVYLPELAAKFNGELPPLGVTNPAYMTDIQQWKQVLEKSSIAEPLPDSLLGGTYPFQAGTLNSPFHFMMGLDAIELQDEMKTENKKGEDNRPLWRLTAPPVDIPQSYYTSVYRNANGEAIYISWGVLKGSSIKLEGISSPDTEYVQLDLNGQKAHYTKNDQSLYGDSNVFQGIMWIEEEEDQTIVYHVESDSASMTKERLIEAATSLQ</sequence>
<dbReference type="AlphaFoldDB" id="A0A917M147"/>